<sequence>MSFLTAFTPIDPNSWVALYYLRWLPFLAATVRVDLLLATPDCVFPPTPTTPYTAPSPVDTTCLAVALVFICLLIMVLSGLVLCGVRFKLPQLVQRLGGYTLIVCLAEALIFVLLLNTIQNIYKYTAHSLYRLSVAFLDKVCLICSSHLNRTYAYVLGLRVHRGIGSGVDRGHGCSNGSSPSGRFGTIYS</sequence>
<keyword evidence="1" id="KW-0472">Membrane</keyword>
<feature type="transmembrane region" description="Helical" evidence="1">
    <location>
        <begin position="96"/>
        <end position="115"/>
    </location>
</feature>
<protein>
    <submittedName>
        <fullName evidence="2">Uncharacterized protein</fullName>
    </submittedName>
</protein>
<evidence type="ECO:0000313" key="3">
    <source>
        <dbReference type="Proteomes" id="UP001385951"/>
    </source>
</evidence>
<dbReference type="EMBL" id="JASBNA010000099">
    <property type="protein sequence ID" value="KAK7676971.1"/>
    <property type="molecule type" value="Genomic_DNA"/>
</dbReference>
<proteinExistence type="predicted"/>
<accession>A0AAW0FA47</accession>
<evidence type="ECO:0000313" key="2">
    <source>
        <dbReference type="EMBL" id="KAK7676971.1"/>
    </source>
</evidence>
<reference evidence="2 3" key="1">
    <citation type="submission" date="2022-09" db="EMBL/GenBank/DDBJ databases">
        <authorList>
            <person name="Palmer J.M."/>
        </authorList>
    </citation>
    <scope>NUCLEOTIDE SEQUENCE [LARGE SCALE GENOMIC DNA]</scope>
    <source>
        <strain evidence="2 3">DSM 7382</strain>
    </source>
</reference>
<keyword evidence="1" id="KW-1133">Transmembrane helix</keyword>
<dbReference type="Proteomes" id="UP001385951">
    <property type="component" value="Unassembled WGS sequence"/>
</dbReference>
<keyword evidence="1" id="KW-0812">Transmembrane</keyword>
<evidence type="ECO:0000256" key="1">
    <source>
        <dbReference type="SAM" id="Phobius"/>
    </source>
</evidence>
<organism evidence="2 3">
    <name type="scientific">Cerrena zonata</name>
    <dbReference type="NCBI Taxonomy" id="2478898"/>
    <lineage>
        <taxon>Eukaryota</taxon>
        <taxon>Fungi</taxon>
        <taxon>Dikarya</taxon>
        <taxon>Basidiomycota</taxon>
        <taxon>Agaricomycotina</taxon>
        <taxon>Agaricomycetes</taxon>
        <taxon>Polyporales</taxon>
        <taxon>Cerrenaceae</taxon>
        <taxon>Cerrena</taxon>
    </lineage>
</organism>
<comment type="caution">
    <text evidence="2">The sequence shown here is derived from an EMBL/GenBank/DDBJ whole genome shotgun (WGS) entry which is preliminary data.</text>
</comment>
<gene>
    <name evidence="2" type="ORF">QCA50_020089</name>
</gene>
<feature type="transmembrane region" description="Helical" evidence="1">
    <location>
        <begin position="63"/>
        <end position="84"/>
    </location>
</feature>
<keyword evidence="3" id="KW-1185">Reference proteome</keyword>
<name>A0AAW0FA47_9APHY</name>
<dbReference type="AlphaFoldDB" id="A0AAW0FA47"/>